<sequence>MTDNHLTLFCLVDGEATSRAFSVDIDRTKSVGHLKKLVKSEKPRFDDIVADELSLWRISVSDDNQGSAVMIDALDDKTELNNPRTRLSELFPESPDDNTYIIVQRPPLFHTHIPARASTPLPDHLSDDSRPGTRLSESVETQDPPSTADRVLEKIRGRAIPLLLLFGVSGCGKTRTTIEMLTKNWGFYFNTSGTDWGSGDLLNFLALVQQRKQYQNRDLRSNTHVHILALALVLTRFMILLHCLNIAEHEGTTFTCKHWMLLQVGFRTMGVKDLFAILFTSIANEIHRHSIDITIMSAFACERFSILRQRLLNLTFNTPSQRFGYKILLVIDEAQNLGKEEFGTFLSQQIPSEAERRAGAASLDNYMRPILSPLVHGFYKISADKNMFCVIPCGNGLSILDMKWLEDAAPVPKGYQEQLGPFTDFQGWESLEQVQHYRDLVCCSLPNADARNIFNTHVPDESIPELFARLRGRFRPIVSAIERMIMPSNGRIDWRLAIKETEDMLSSTESRYYGKENIVFDISRMIRRAHNFESRYAKYQNIRTTLKAFVLEHYLHGRPLLLNKGEAPLVEASIGRILNFGEDTVTVLDEPFALRAAVNYFR</sequence>
<evidence type="ECO:0000256" key="2">
    <source>
        <dbReference type="ARBA" id="ARBA00004613"/>
    </source>
</evidence>
<dbReference type="EMBL" id="JAAAUY010000043">
    <property type="protein sequence ID" value="KAF9336882.1"/>
    <property type="molecule type" value="Genomic_DNA"/>
</dbReference>
<reference evidence="6" key="1">
    <citation type="journal article" date="2020" name="Fungal Divers.">
        <title>Resolving the Mortierellaceae phylogeny through synthesis of multi-gene phylogenetics and phylogenomics.</title>
        <authorList>
            <person name="Vandepol N."/>
            <person name="Liber J."/>
            <person name="Desiro A."/>
            <person name="Na H."/>
            <person name="Kennedy M."/>
            <person name="Barry K."/>
            <person name="Grigoriev I.V."/>
            <person name="Miller A.N."/>
            <person name="O'Donnell K."/>
            <person name="Stajich J.E."/>
            <person name="Bonito G."/>
        </authorList>
    </citation>
    <scope>NUCLEOTIDE SEQUENCE</scope>
    <source>
        <strain evidence="6">NVP1</strain>
    </source>
</reference>
<dbReference type="Proteomes" id="UP000696485">
    <property type="component" value="Unassembled WGS sequence"/>
</dbReference>
<feature type="domain" description="Crinkler effector protein N-terminal" evidence="5">
    <location>
        <begin position="6"/>
        <end position="104"/>
    </location>
</feature>
<dbReference type="Pfam" id="PF20147">
    <property type="entry name" value="Crinkler"/>
    <property type="match status" value="1"/>
</dbReference>
<dbReference type="GO" id="GO:0043657">
    <property type="term" value="C:host cell"/>
    <property type="evidence" value="ECO:0007669"/>
    <property type="project" value="UniProtKB-SubCell"/>
</dbReference>
<accession>A0A9P5VQJ4</accession>
<protein>
    <recommendedName>
        <fullName evidence="5">Crinkler effector protein N-terminal domain-containing protein</fullName>
    </recommendedName>
</protein>
<keyword evidence="3" id="KW-0964">Secreted</keyword>
<evidence type="ECO:0000313" key="7">
    <source>
        <dbReference type="Proteomes" id="UP000696485"/>
    </source>
</evidence>
<organism evidence="6 7">
    <name type="scientific">Podila minutissima</name>
    <dbReference type="NCBI Taxonomy" id="64525"/>
    <lineage>
        <taxon>Eukaryota</taxon>
        <taxon>Fungi</taxon>
        <taxon>Fungi incertae sedis</taxon>
        <taxon>Mucoromycota</taxon>
        <taxon>Mortierellomycotina</taxon>
        <taxon>Mortierellomycetes</taxon>
        <taxon>Mortierellales</taxon>
        <taxon>Mortierellaceae</taxon>
        <taxon>Podila</taxon>
    </lineage>
</organism>
<gene>
    <name evidence="6" type="ORF">BG006_006990</name>
</gene>
<dbReference type="GO" id="GO:0005576">
    <property type="term" value="C:extracellular region"/>
    <property type="evidence" value="ECO:0007669"/>
    <property type="project" value="UniProtKB-SubCell"/>
</dbReference>
<proteinExistence type="predicted"/>
<evidence type="ECO:0000256" key="3">
    <source>
        <dbReference type="ARBA" id="ARBA00022525"/>
    </source>
</evidence>
<evidence type="ECO:0000256" key="1">
    <source>
        <dbReference type="ARBA" id="ARBA00004340"/>
    </source>
</evidence>
<name>A0A9P5VQJ4_9FUNG</name>
<dbReference type="InterPro" id="IPR045379">
    <property type="entry name" value="Crinkler_N"/>
</dbReference>
<keyword evidence="7" id="KW-1185">Reference proteome</keyword>
<evidence type="ECO:0000313" key="6">
    <source>
        <dbReference type="EMBL" id="KAF9336882.1"/>
    </source>
</evidence>
<evidence type="ECO:0000256" key="4">
    <source>
        <dbReference type="SAM" id="MobiDB-lite"/>
    </source>
</evidence>
<comment type="subcellular location">
    <subcellularLocation>
        <location evidence="1">Host cell</location>
    </subcellularLocation>
    <subcellularLocation>
        <location evidence="2">Secreted</location>
    </subcellularLocation>
</comment>
<feature type="compositionally biased region" description="Polar residues" evidence="4">
    <location>
        <begin position="135"/>
        <end position="145"/>
    </location>
</feature>
<feature type="region of interest" description="Disordered" evidence="4">
    <location>
        <begin position="113"/>
        <end position="149"/>
    </location>
</feature>
<comment type="caution">
    <text evidence="6">The sequence shown here is derived from an EMBL/GenBank/DDBJ whole genome shotgun (WGS) entry which is preliminary data.</text>
</comment>
<evidence type="ECO:0000259" key="5">
    <source>
        <dbReference type="Pfam" id="PF20147"/>
    </source>
</evidence>
<dbReference type="AlphaFoldDB" id="A0A9P5VQJ4"/>